<dbReference type="EMBL" id="JBHTJA010000108">
    <property type="protein sequence ID" value="MFD0904975.1"/>
    <property type="molecule type" value="Genomic_DNA"/>
</dbReference>
<evidence type="ECO:0000256" key="3">
    <source>
        <dbReference type="SAM" id="SignalP"/>
    </source>
</evidence>
<feature type="chain" id="PRO_5047541061" evidence="3">
    <location>
        <begin position="30"/>
        <end position="425"/>
    </location>
</feature>
<accession>A0ABW3EYM9</accession>
<comment type="caution">
    <text evidence="4">The sequence shown here is derived from an EMBL/GenBank/DDBJ whole genome shotgun (WGS) entry which is preliminary data.</text>
</comment>
<organism evidence="4 5">
    <name type="scientific">Actinomadura sediminis</name>
    <dbReference type="NCBI Taxonomy" id="1038904"/>
    <lineage>
        <taxon>Bacteria</taxon>
        <taxon>Bacillati</taxon>
        <taxon>Actinomycetota</taxon>
        <taxon>Actinomycetes</taxon>
        <taxon>Streptosporangiales</taxon>
        <taxon>Thermomonosporaceae</taxon>
        <taxon>Actinomadura</taxon>
    </lineage>
</organism>
<dbReference type="PROSITE" id="PS51257">
    <property type="entry name" value="PROKAR_LIPOPROTEIN"/>
    <property type="match status" value="1"/>
</dbReference>
<dbReference type="PANTHER" id="PTHR43649:SF29">
    <property type="entry name" value="OSMOPROTECTIVE COMPOUNDS-BINDING PROTEIN GGTB"/>
    <property type="match status" value="1"/>
</dbReference>
<sequence>MTVRSLPARVLPARVLCALVLLCASALTACGGPGGDRTVTVLGSWTGAEREAFGAMLAEFERETGIDVKYTGTRDARAVLASELHDGHPPDTAVLANPGDLRAYAADGHLHPVGSASRGIAAEATTAAGPDGARRPYGIVLKASVKSLIWYAPDTLPGGLAERLRDPSLTWDDLAAAVSGTDAAPWCLGLEDTSQSGWPGTDWIEDLLLHLSGPEAYDAWVSGRLAWTSPEVRRAWEEFGAVVRGAHGGNGGILLTGYGEAGHGMFADPPGCRLDHAGSFIPAFYAQADGRPRPGRDFDFVPFPGRGTVAIGGDLLGMFRDTPAARRLVAYLTSEEAQRTWVERAGSGAYSLNRDIPPGDYPDDVSRRVAALLAGAETVRFDASDSMPGVMAAAFNHAVLEYAADPADERLDAILAALDKVRRTA</sequence>
<reference evidence="5" key="1">
    <citation type="journal article" date="2019" name="Int. J. Syst. Evol. Microbiol.">
        <title>The Global Catalogue of Microorganisms (GCM) 10K type strain sequencing project: providing services to taxonomists for standard genome sequencing and annotation.</title>
        <authorList>
            <consortium name="The Broad Institute Genomics Platform"/>
            <consortium name="The Broad Institute Genome Sequencing Center for Infectious Disease"/>
            <person name="Wu L."/>
            <person name="Ma J."/>
        </authorList>
    </citation>
    <scope>NUCLEOTIDE SEQUENCE [LARGE SCALE GENOMIC DNA]</scope>
    <source>
        <strain evidence="5">JCM 31202</strain>
    </source>
</reference>
<dbReference type="SUPFAM" id="SSF53850">
    <property type="entry name" value="Periplasmic binding protein-like II"/>
    <property type="match status" value="1"/>
</dbReference>
<evidence type="ECO:0000313" key="4">
    <source>
        <dbReference type="EMBL" id="MFD0904975.1"/>
    </source>
</evidence>
<dbReference type="Gene3D" id="3.40.190.10">
    <property type="entry name" value="Periplasmic binding protein-like II"/>
    <property type="match status" value="2"/>
</dbReference>
<dbReference type="InterPro" id="IPR050490">
    <property type="entry name" value="Bact_solute-bd_prot1"/>
</dbReference>
<keyword evidence="2" id="KW-0813">Transport</keyword>
<keyword evidence="3" id="KW-0732">Signal</keyword>
<dbReference type="PANTHER" id="PTHR43649">
    <property type="entry name" value="ARABINOSE-BINDING PROTEIN-RELATED"/>
    <property type="match status" value="1"/>
</dbReference>
<dbReference type="Proteomes" id="UP001596972">
    <property type="component" value="Unassembled WGS sequence"/>
</dbReference>
<dbReference type="Pfam" id="PF13416">
    <property type="entry name" value="SBP_bac_8"/>
    <property type="match status" value="1"/>
</dbReference>
<name>A0ABW3EYM9_9ACTN</name>
<dbReference type="RefSeq" id="WP_378305390.1">
    <property type="nucleotide sequence ID" value="NZ_JBHTJA010000108.1"/>
</dbReference>
<dbReference type="InterPro" id="IPR006059">
    <property type="entry name" value="SBP"/>
</dbReference>
<feature type="signal peptide" evidence="3">
    <location>
        <begin position="1"/>
        <end position="29"/>
    </location>
</feature>
<evidence type="ECO:0000256" key="1">
    <source>
        <dbReference type="ARBA" id="ARBA00008520"/>
    </source>
</evidence>
<evidence type="ECO:0000256" key="2">
    <source>
        <dbReference type="ARBA" id="ARBA00022448"/>
    </source>
</evidence>
<protein>
    <submittedName>
        <fullName evidence="4">ABC transporter substrate-binding protein</fullName>
    </submittedName>
</protein>
<comment type="similarity">
    <text evidence="1">Belongs to the bacterial solute-binding protein 1 family.</text>
</comment>
<proteinExistence type="inferred from homology"/>
<evidence type="ECO:0000313" key="5">
    <source>
        <dbReference type="Proteomes" id="UP001596972"/>
    </source>
</evidence>
<gene>
    <name evidence="4" type="ORF">ACFQ11_31680</name>
</gene>
<keyword evidence="5" id="KW-1185">Reference proteome</keyword>